<dbReference type="Pfam" id="PF00072">
    <property type="entry name" value="Response_reg"/>
    <property type="match status" value="1"/>
</dbReference>
<keyword evidence="4" id="KW-0902">Two-component regulatory system</keyword>
<evidence type="ECO:0000313" key="12">
    <source>
        <dbReference type="Proteomes" id="UP000256977"/>
    </source>
</evidence>
<feature type="domain" description="HTH araC/xylS-type" evidence="9">
    <location>
        <begin position="425"/>
        <end position="523"/>
    </location>
</feature>
<dbReference type="GO" id="GO:0000160">
    <property type="term" value="P:phosphorelay signal transduction system"/>
    <property type="evidence" value="ECO:0007669"/>
    <property type="project" value="UniProtKB-KW"/>
</dbReference>
<evidence type="ECO:0000256" key="2">
    <source>
        <dbReference type="ARBA" id="ARBA00022490"/>
    </source>
</evidence>
<dbReference type="CDD" id="cd17536">
    <property type="entry name" value="REC_YesN-like"/>
    <property type="match status" value="1"/>
</dbReference>
<evidence type="ECO:0000256" key="5">
    <source>
        <dbReference type="ARBA" id="ARBA00023015"/>
    </source>
</evidence>
<evidence type="ECO:0000313" key="11">
    <source>
        <dbReference type="EMBL" id="RED85181.1"/>
    </source>
</evidence>
<dbReference type="EMBL" id="QRDZ01000005">
    <property type="protein sequence ID" value="RED85181.1"/>
    <property type="molecule type" value="Genomic_DNA"/>
</dbReference>
<keyword evidence="12" id="KW-1185">Reference proteome</keyword>
<feature type="modified residue" description="4-aspartylphosphate" evidence="8">
    <location>
        <position position="55"/>
    </location>
</feature>
<evidence type="ECO:0000256" key="8">
    <source>
        <dbReference type="PROSITE-ProRule" id="PRU00169"/>
    </source>
</evidence>
<dbReference type="PROSITE" id="PS01124">
    <property type="entry name" value="HTH_ARAC_FAMILY_2"/>
    <property type="match status" value="1"/>
</dbReference>
<evidence type="ECO:0000256" key="3">
    <source>
        <dbReference type="ARBA" id="ARBA00022553"/>
    </source>
</evidence>
<comment type="caution">
    <text evidence="11">The sequence shown here is derived from an EMBL/GenBank/DDBJ whole genome shotgun (WGS) entry which is preliminary data.</text>
</comment>
<protein>
    <submittedName>
        <fullName evidence="11">Two-component system response regulator YesN</fullName>
    </submittedName>
</protein>
<dbReference type="Gene3D" id="1.10.10.60">
    <property type="entry name" value="Homeodomain-like"/>
    <property type="match status" value="2"/>
</dbReference>
<dbReference type="OrthoDB" id="342399at2"/>
<keyword evidence="3 8" id="KW-0597">Phosphoprotein</keyword>
<keyword evidence="2" id="KW-0963">Cytoplasm</keyword>
<dbReference type="InterPro" id="IPR051552">
    <property type="entry name" value="HptR"/>
</dbReference>
<dbReference type="PANTHER" id="PTHR42713">
    <property type="entry name" value="HISTIDINE KINASE-RELATED"/>
    <property type="match status" value="1"/>
</dbReference>
<dbReference type="InterPro" id="IPR001789">
    <property type="entry name" value="Sig_transdc_resp-reg_receiver"/>
</dbReference>
<evidence type="ECO:0000256" key="1">
    <source>
        <dbReference type="ARBA" id="ARBA00004496"/>
    </source>
</evidence>
<accession>A0A3D9KGB2</accession>
<dbReference type="GO" id="GO:0003700">
    <property type="term" value="F:DNA-binding transcription factor activity"/>
    <property type="evidence" value="ECO:0007669"/>
    <property type="project" value="InterPro"/>
</dbReference>
<evidence type="ECO:0000256" key="7">
    <source>
        <dbReference type="ARBA" id="ARBA00023163"/>
    </source>
</evidence>
<sequence length="534" mass="61340">MYKVLIADDETMILKGLQQIINWEEHGAEIVACAKDGIEAMKIVEQTPIHILITDIKMPNMDGLELIRAIRGKGLNIKIVILSSYDDFGFVKEASKLGIENYLLKPVEEEELSDTLLHSIQKIDQELRMDIQNRQNYNIVKENILNRWVTHSIRNDELAERAGFLQINLAYPMYMVCLISISSHYRLTVDERNPDYLSFSALNICQEILGRNGNPVLFNNLSGDLIIIFAWNHGEIDEDQIHKLLEQCILKINQYLKIDISVALGSVENGYPYVHKSYQHAYKLKDYRLLPPNSVVNYEQLKRNTAHFEDDFTIDYDSLKSAILSNNKTEALLCVDAIFGRLKNRTDVTSEYVLGLTAEMLFHIFGTLQLPGNHMDEIHRRTGHALFDILRAHPKTDLSEWLKLFIGNYMDQLETTYESIHPTIKSILQYIDGHYAEEMSLKTLSNTFNVSTAYLGQLFKKTTGDMFSNYLNRIRIEKSKELLAQTTLKSNQISTMIGFTNVTYFSNIFKKFVGVYPIEYRKALAKVTKPAPAD</sequence>
<reference evidence="11 12" key="1">
    <citation type="submission" date="2018-07" db="EMBL/GenBank/DDBJ databases">
        <title>Genomic Encyclopedia of Type Strains, Phase III (KMG-III): the genomes of soil and plant-associated and newly described type strains.</title>
        <authorList>
            <person name="Whitman W."/>
        </authorList>
    </citation>
    <scope>NUCLEOTIDE SEQUENCE [LARGE SCALE GENOMIC DNA]</scope>
    <source>
        <strain evidence="11 12">CECT 7287</strain>
    </source>
</reference>
<evidence type="ECO:0000256" key="6">
    <source>
        <dbReference type="ARBA" id="ARBA00023125"/>
    </source>
</evidence>
<dbReference type="GO" id="GO:0043565">
    <property type="term" value="F:sequence-specific DNA binding"/>
    <property type="evidence" value="ECO:0007669"/>
    <property type="project" value="InterPro"/>
</dbReference>
<keyword evidence="7" id="KW-0804">Transcription</keyword>
<evidence type="ECO:0000256" key="4">
    <source>
        <dbReference type="ARBA" id="ARBA00023012"/>
    </source>
</evidence>
<dbReference type="PROSITE" id="PS50110">
    <property type="entry name" value="RESPONSE_REGULATORY"/>
    <property type="match status" value="1"/>
</dbReference>
<dbReference type="SUPFAM" id="SSF52172">
    <property type="entry name" value="CheY-like"/>
    <property type="match status" value="1"/>
</dbReference>
<evidence type="ECO:0000259" key="10">
    <source>
        <dbReference type="PROSITE" id="PS50110"/>
    </source>
</evidence>
<gene>
    <name evidence="11" type="ORF">DFP98_105192</name>
</gene>
<comment type="subcellular location">
    <subcellularLocation>
        <location evidence="1">Cytoplasm</location>
    </subcellularLocation>
</comment>
<dbReference type="Gene3D" id="3.40.50.2300">
    <property type="match status" value="1"/>
</dbReference>
<evidence type="ECO:0000259" key="9">
    <source>
        <dbReference type="PROSITE" id="PS01124"/>
    </source>
</evidence>
<dbReference type="InterPro" id="IPR018060">
    <property type="entry name" value="HTH_AraC"/>
</dbReference>
<dbReference type="Proteomes" id="UP000256977">
    <property type="component" value="Unassembled WGS sequence"/>
</dbReference>
<dbReference type="SMART" id="SM00342">
    <property type="entry name" value="HTH_ARAC"/>
    <property type="match status" value="1"/>
</dbReference>
<feature type="domain" description="Response regulatory" evidence="10">
    <location>
        <begin position="3"/>
        <end position="120"/>
    </location>
</feature>
<keyword evidence="5" id="KW-0805">Transcription regulation</keyword>
<keyword evidence="6" id="KW-0238">DNA-binding</keyword>
<dbReference type="PANTHER" id="PTHR42713:SF3">
    <property type="entry name" value="TRANSCRIPTIONAL REGULATORY PROTEIN HPTR"/>
    <property type="match status" value="1"/>
</dbReference>
<dbReference type="InterPro" id="IPR011006">
    <property type="entry name" value="CheY-like_superfamily"/>
</dbReference>
<dbReference type="SUPFAM" id="SSF46689">
    <property type="entry name" value="Homeodomain-like"/>
    <property type="match status" value="2"/>
</dbReference>
<dbReference type="InterPro" id="IPR009057">
    <property type="entry name" value="Homeodomain-like_sf"/>
</dbReference>
<dbReference type="RefSeq" id="WP_116060183.1">
    <property type="nucleotide sequence ID" value="NZ_QRDZ01000005.1"/>
</dbReference>
<dbReference type="Pfam" id="PF12833">
    <property type="entry name" value="HTH_18"/>
    <property type="match status" value="1"/>
</dbReference>
<dbReference type="SMART" id="SM00448">
    <property type="entry name" value="REC"/>
    <property type="match status" value="1"/>
</dbReference>
<organism evidence="11 12">
    <name type="scientific">Cohnella phaseoli</name>
    <dbReference type="NCBI Taxonomy" id="456490"/>
    <lineage>
        <taxon>Bacteria</taxon>
        <taxon>Bacillati</taxon>
        <taxon>Bacillota</taxon>
        <taxon>Bacilli</taxon>
        <taxon>Bacillales</taxon>
        <taxon>Paenibacillaceae</taxon>
        <taxon>Cohnella</taxon>
    </lineage>
</organism>
<dbReference type="InterPro" id="IPR041522">
    <property type="entry name" value="CdaR_GGDEF"/>
</dbReference>
<dbReference type="AlphaFoldDB" id="A0A3D9KGB2"/>
<name>A0A3D9KGB2_9BACL</name>
<dbReference type="Pfam" id="PF17853">
    <property type="entry name" value="GGDEF_2"/>
    <property type="match status" value="1"/>
</dbReference>
<dbReference type="GO" id="GO:0005737">
    <property type="term" value="C:cytoplasm"/>
    <property type="evidence" value="ECO:0007669"/>
    <property type="project" value="UniProtKB-SubCell"/>
</dbReference>
<proteinExistence type="predicted"/>